<dbReference type="AlphaFoldDB" id="A0AA90TXU3"/>
<dbReference type="Proteomes" id="UP001185015">
    <property type="component" value="Unassembled WGS sequence"/>
</dbReference>
<dbReference type="PROSITE" id="PS50005">
    <property type="entry name" value="TPR"/>
    <property type="match status" value="5"/>
</dbReference>
<accession>A0AA90TXU3</accession>
<feature type="transmembrane region" description="Helical" evidence="5">
    <location>
        <begin position="84"/>
        <end position="106"/>
    </location>
</feature>
<dbReference type="InterPro" id="IPR051685">
    <property type="entry name" value="Ycf3/AcsC/BcsC/TPR_MFPF"/>
</dbReference>
<gene>
    <name evidence="6" type="ORF">J2750_000278</name>
</gene>
<dbReference type="Pfam" id="PF00515">
    <property type="entry name" value="TPR_1"/>
    <property type="match status" value="2"/>
</dbReference>
<dbReference type="PROSITE" id="PS50293">
    <property type="entry name" value="TPR_REGION"/>
    <property type="match status" value="4"/>
</dbReference>
<evidence type="ECO:0000313" key="7">
    <source>
        <dbReference type="Proteomes" id="UP001185015"/>
    </source>
</evidence>
<name>A0AA90TXU3_9EURY</name>
<dbReference type="Gene3D" id="1.25.40.10">
    <property type="entry name" value="Tetratricopeptide repeat domain"/>
    <property type="match status" value="3"/>
</dbReference>
<evidence type="ECO:0000256" key="4">
    <source>
        <dbReference type="SAM" id="Coils"/>
    </source>
</evidence>
<evidence type="ECO:0000256" key="3">
    <source>
        <dbReference type="PROSITE-ProRule" id="PRU00339"/>
    </source>
</evidence>
<dbReference type="SMART" id="SM00028">
    <property type="entry name" value="TPR"/>
    <property type="match status" value="6"/>
</dbReference>
<evidence type="ECO:0000256" key="5">
    <source>
        <dbReference type="SAM" id="Phobius"/>
    </source>
</evidence>
<keyword evidence="1" id="KW-0677">Repeat</keyword>
<feature type="repeat" description="TPR" evidence="3">
    <location>
        <begin position="293"/>
        <end position="326"/>
    </location>
</feature>
<dbReference type="Pfam" id="PF13432">
    <property type="entry name" value="TPR_16"/>
    <property type="match status" value="1"/>
</dbReference>
<proteinExistence type="predicted"/>
<dbReference type="Pfam" id="PF07719">
    <property type="entry name" value="TPR_2"/>
    <property type="match status" value="1"/>
</dbReference>
<dbReference type="NCBIfam" id="NF047558">
    <property type="entry name" value="TPR_END_plus"/>
    <property type="match status" value="1"/>
</dbReference>
<dbReference type="PANTHER" id="PTHR44943">
    <property type="entry name" value="CELLULOSE SYNTHASE OPERON PROTEIN C"/>
    <property type="match status" value="1"/>
</dbReference>
<feature type="repeat" description="TPR" evidence="3">
    <location>
        <begin position="191"/>
        <end position="224"/>
    </location>
</feature>
<keyword evidence="4" id="KW-0175">Coiled coil</keyword>
<reference evidence="6 7" key="1">
    <citation type="submission" date="2023-07" db="EMBL/GenBank/DDBJ databases">
        <title>Genomic Encyclopedia of Type Strains, Phase IV (KMG-IV): sequencing the most valuable type-strain genomes for metagenomic binning, comparative biology and taxonomic classification.</title>
        <authorList>
            <person name="Goeker M."/>
        </authorList>
    </citation>
    <scope>NUCLEOTIDE SEQUENCE [LARGE SCALE GENOMIC DNA]</scope>
    <source>
        <strain evidence="6 7">DSM 17273</strain>
    </source>
</reference>
<sequence>MNFSKQCIIFILSILIFSSISYASVANEDMVYNNTTIHNSPTSAVDTGETIRSEDTMNDENYLLLANQNLDRSLNLLSSILDSIMLLLTFIGIIITALSGIALYIIRNYNNKFKNIKNEADVLLNDAKEKHAELSRILTSARDKFEDEVKDVGDITIEKHPSSETLEKVKKFDSLANLTEFLEMFGAKLNFDYYFNLSSSNYYKNEYEKSLKAINKALDLNPDDAEAWNNKGVTLGDLGRHEEALEAHNKALELNPDYADAWNNKGVVLGNLDRHEEALEAYKKALELNPDYADAWNNKGVALSYLGRHEEALEAYKKAIDLDPENAEAWNNKGVALRDLGRHEEALEAYKKALDLNPDDAEIWYNKAGIEAINNSISESLFDLKMAIKIDSKFRETAKTEDDFDNIKSNHDFVMLVHGK</sequence>
<evidence type="ECO:0000256" key="2">
    <source>
        <dbReference type="ARBA" id="ARBA00022803"/>
    </source>
</evidence>
<protein>
    <submittedName>
        <fullName evidence="6">Tetratricopeptide (TPR) repeat protein</fullName>
    </submittedName>
</protein>
<keyword evidence="2 3" id="KW-0802">TPR repeat</keyword>
<evidence type="ECO:0000313" key="6">
    <source>
        <dbReference type="EMBL" id="MDR6221846.1"/>
    </source>
</evidence>
<organism evidence="6 7">
    <name type="scientific">Methanococcoides alaskense</name>
    <dbReference type="NCBI Taxonomy" id="325778"/>
    <lineage>
        <taxon>Archaea</taxon>
        <taxon>Methanobacteriati</taxon>
        <taxon>Methanobacteriota</taxon>
        <taxon>Stenosarchaea group</taxon>
        <taxon>Methanomicrobia</taxon>
        <taxon>Methanosarcinales</taxon>
        <taxon>Methanosarcinaceae</taxon>
        <taxon>Methanococcoides</taxon>
    </lineage>
</organism>
<feature type="repeat" description="TPR" evidence="3">
    <location>
        <begin position="327"/>
        <end position="360"/>
    </location>
</feature>
<feature type="repeat" description="TPR" evidence="3">
    <location>
        <begin position="259"/>
        <end position="292"/>
    </location>
</feature>
<keyword evidence="5" id="KW-0472">Membrane</keyword>
<keyword evidence="5" id="KW-0812">Transmembrane</keyword>
<dbReference type="EMBL" id="JAVDQI010000001">
    <property type="protein sequence ID" value="MDR6221846.1"/>
    <property type="molecule type" value="Genomic_DNA"/>
</dbReference>
<dbReference type="PANTHER" id="PTHR44943:SF8">
    <property type="entry name" value="TPR REPEAT-CONTAINING PROTEIN MJ0263"/>
    <property type="match status" value="1"/>
</dbReference>
<comment type="caution">
    <text evidence="6">The sequence shown here is derived from an EMBL/GenBank/DDBJ whole genome shotgun (WGS) entry which is preliminary data.</text>
</comment>
<dbReference type="InterPro" id="IPR013105">
    <property type="entry name" value="TPR_2"/>
</dbReference>
<feature type="repeat" description="TPR" evidence="3">
    <location>
        <begin position="225"/>
        <end position="258"/>
    </location>
</feature>
<keyword evidence="7" id="KW-1185">Reference proteome</keyword>
<feature type="coiled-coil region" evidence="4">
    <location>
        <begin position="106"/>
        <end position="144"/>
    </location>
</feature>
<dbReference type="InterPro" id="IPR011990">
    <property type="entry name" value="TPR-like_helical_dom_sf"/>
</dbReference>
<evidence type="ECO:0000256" key="1">
    <source>
        <dbReference type="ARBA" id="ARBA00022737"/>
    </source>
</evidence>
<keyword evidence="5" id="KW-1133">Transmembrane helix</keyword>
<dbReference type="RefSeq" id="WP_270096341.1">
    <property type="nucleotide sequence ID" value="NZ_JAQFFK010000003.1"/>
</dbReference>
<dbReference type="SUPFAM" id="SSF48439">
    <property type="entry name" value="Protein prenylyltransferase"/>
    <property type="match status" value="1"/>
</dbReference>
<dbReference type="InterPro" id="IPR019734">
    <property type="entry name" value="TPR_rpt"/>
</dbReference>